<comment type="caution">
    <text evidence="2">The sequence shown here is derived from an EMBL/GenBank/DDBJ whole genome shotgun (WGS) entry which is preliminary data.</text>
</comment>
<dbReference type="EMBL" id="AMEP01000091">
    <property type="protein sequence ID" value="EKY00088.1"/>
    <property type="molecule type" value="Genomic_DNA"/>
</dbReference>
<evidence type="ECO:0000256" key="1">
    <source>
        <dbReference type="SAM" id="Phobius"/>
    </source>
</evidence>
<sequence>MFEKVAYLCVQSYCFSIILCRILQKKNRKRKRDVPCLLKKRAELVNYSDMSCNDFRKFYYFCARAVLMRI</sequence>
<keyword evidence="1" id="KW-0812">Transmembrane</keyword>
<accession>L1N9N3</accession>
<keyword evidence="3" id="KW-1185">Reference proteome</keyword>
<feature type="transmembrane region" description="Helical" evidence="1">
    <location>
        <begin position="6"/>
        <end position="23"/>
    </location>
</feature>
<protein>
    <submittedName>
        <fullName evidence="2">Uncharacterized protein</fullName>
    </submittedName>
</protein>
<dbReference type="HOGENOM" id="CLU_2754556_0_0_10"/>
<organism evidence="2 3">
    <name type="scientific">Hoylesella saccharolytica F0055</name>
    <dbReference type="NCBI Taxonomy" id="1127699"/>
    <lineage>
        <taxon>Bacteria</taxon>
        <taxon>Pseudomonadati</taxon>
        <taxon>Bacteroidota</taxon>
        <taxon>Bacteroidia</taxon>
        <taxon>Bacteroidales</taxon>
        <taxon>Prevotellaceae</taxon>
        <taxon>Hoylesella</taxon>
    </lineage>
</organism>
<dbReference type="Proteomes" id="UP000010433">
    <property type="component" value="Unassembled WGS sequence"/>
</dbReference>
<evidence type="ECO:0000313" key="2">
    <source>
        <dbReference type="EMBL" id="EKY00088.1"/>
    </source>
</evidence>
<gene>
    <name evidence="2" type="ORF">HMPREF9151_01386</name>
</gene>
<dbReference type="AlphaFoldDB" id="L1N9N3"/>
<evidence type="ECO:0000313" key="3">
    <source>
        <dbReference type="Proteomes" id="UP000010433"/>
    </source>
</evidence>
<keyword evidence="1" id="KW-1133">Transmembrane helix</keyword>
<keyword evidence="1" id="KW-0472">Membrane</keyword>
<dbReference type="STRING" id="1127699.HMPREF9151_01386"/>
<name>L1N9N3_9BACT</name>
<proteinExistence type="predicted"/>
<reference evidence="2 3" key="1">
    <citation type="submission" date="2012-05" db="EMBL/GenBank/DDBJ databases">
        <authorList>
            <person name="Weinstock G."/>
            <person name="Sodergren E."/>
            <person name="Lobos E.A."/>
            <person name="Fulton L."/>
            <person name="Fulton R."/>
            <person name="Courtney L."/>
            <person name="Fronick C."/>
            <person name="O'Laughlin M."/>
            <person name="Godfrey J."/>
            <person name="Wilson R.M."/>
            <person name="Miner T."/>
            <person name="Farmer C."/>
            <person name="Delehaunty K."/>
            <person name="Cordes M."/>
            <person name="Minx P."/>
            <person name="Tomlinson C."/>
            <person name="Chen J."/>
            <person name="Wollam A."/>
            <person name="Pepin K.H."/>
            <person name="Bhonagiri V."/>
            <person name="Zhang X."/>
            <person name="Suruliraj S."/>
            <person name="Warren W."/>
            <person name="Mitreva M."/>
            <person name="Mardis E.R."/>
            <person name="Wilson R.K."/>
        </authorList>
    </citation>
    <scope>NUCLEOTIDE SEQUENCE [LARGE SCALE GENOMIC DNA]</scope>
    <source>
        <strain evidence="2 3">F0055</strain>
    </source>
</reference>